<reference evidence="2 3" key="1">
    <citation type="submission" date="2024-09" db="EMBL/GenBank/DDBJ databases">
        <title>Rethinking Asexuality: The Enigmatic Case of Functional Sexual Genes in Lepraria (Stereocaulaceae).</title>
        <authorList>
            <person name="Doellman M."/>
            <person name="Sun Y."/>
            <person name="Barcenas-Pena A."/>
            <person name="Lumbsch H.T."/>
            <person name="Grewe F."/>
        </authorList>
    </citation>
    <scope>NUCLEOTIDE SEQUENCE [LARGE SCALE GENOMIC DNA]</scope>
    <source>
        <strain evidence="2 3">Mercado 3170</strain>
    </source>
</reference>
<dbReference type="Proteomes" id="UP001590950">
    <property type="component" value="Unassembled WGS sequence"/>
</dbReference>
<name>A0ABR4A0L9_9LECA</name>
<feature type="region of interest" description="Disordered" evidence="1">
    <location>
        <begin position="252"/>
        <end position="294"/>
    </location>
</feature>
<keyword evidence="3" id="KW-1185">Reference proteome</keyword>
<feature type="compositionally biased region" description="Basic and acidic residues" evidence="1">
    <location>
        <begin position="373"/>
        <end position="388"/>
    </location>
</feature>
<evidence type="ECO:0000313" key="3">
    <source>
        <dbReference type="Proteomes" id="UP001590950"/>
    </source>
</evidence>
<proteinExistence type="predicted"/>
<comment type="caution">
    <text evidence="2">The sequence shown here is derived from an EMBL/GenBank/DDBJ whole genome shotgun (WGS) entry which is preliminary data.</text>
</comment>
<accession>A0ABR4A0L9</accession>
<feature type="compositionally biased region" description="Basic and acidic residues" evidence="1">
    <location>
        <begin position="252"/>
        <end position="263"/>
    </location>
</feature>
<feature type="compositionally biased region" description="Acidic residues" evidence="1">
    <location>
        <begin position="274"/>
        <end position="290"/>
    </location>
</feature>
<protein>
    <submittedName>
        <fullName evidence="2">Uncharacterized protein</fullName>
    </submittedName>
</protein>
<feature type="compositionally biased region" description="Polar residues" evidence="1">
    <location>
        <begin position="321"/>
        <end position="334"/>
    </location>
</feature>
<organism evidence="2 3">
    <name type="scientific">Stereocaulon virgatum</name>
    <dbReference type="NCBI Taxonomy" id="373712"/>
    <lineage>
        <taxon>Eukaryota</taxon>
        <taxon>Fungi</taxon>
        <taxon>Dikarya</taxon>
        <taxon>Ascomycota</taxon>
        <taxon>Pezizomycotina</taxon>
        <taxon>Lecanoromycetes</taxon>
        <taxon>OSLEUM clade</taxon>
        <taxon>Lecanoromycetidae</taxon>
        <taxon>Lecanorales</taxon>
        <taxon>Lecanorineae</taxon>
        <taxon>Stereocaulaceae</taxon>
        <taxon>Stereocaulon</taxon>
    </lineage>
</organism>
<gene>
    <name evidence="2" type="ORF">N7G274_008353</name>
</gene>
<feature type="region of interest" description="Disordered" evidence="1">
    <location>
        <begin position="321"/>
        <end position="397"/>
    </location>
</feature>
<evidence type="ECO:0000313" key="2">
    <source>
        <dbReference type="EMBL" id="KAL2038831.1"/>
    </source>
</evidence>
<feature type="region of interest" description="Disordered" evidence="1">
    <location>
        <begin position="439"/>
        <end position="475"/>
    </location>
</feature>
<dbReference type="EMBL" id="JBEFKJ010000029">
    <property type="protein sequence ID" value="KAL2038831.1"/>
    <property type="molecule type" value="Genomic_DNA"/>
</dbReference>
<sequence length="475" mass="53513">MSFSALARGLSLRKIKDSDKQHAQFPSAPDRHGFDIKKSWIVSGRQPGRHSALQPHQLSALIRVLSLPSTTELLATRIAALGPPLTRPSFTNAPNCLCQVHTWFELRYIEELTDLIGEEMGPRLAKLRTCPRELVSPQTEQLLLALEPYLYLFPTAGAEAGHSTDGAACHRQCCAFCNTTSCMACKLSLLLQNSEALRAVKNSVFGRKKRHGAWPDLCGWLDPEPGPGWERKWMQHGHFMLKDRIRVRQWGKDRREAKRRDEPVSEYAVANANAEDEEFDEIMPEDDVESDNERTGVRQAKTWAESYHNLVGERPQTEWYNSSLNVSPSRQSCGATEGMDDSQYWENVSQRGRSRTEERPQTEWYDSSAKSCVGDDKQEGNGAHERQATRSRGSDGAISALSGWEFWEDEIPGESYPATQPQNSFGATEIISMYGHMGDHGPGGTRQTRTSSAYGRLGHVNPRESRQTRMSRFMR</sequence>
<evidence type="ECO:0000256" key="1">
    <source>
        <dbReference type="SAM" id="MobiDB-lite"/>
    </source>
</evidence>